<evidence type="ECO:0000313" key="4">
    <source>
        <dbReference type="Proteomes" id="UP001150238"/>
    </source>
</evidence>
<dbReference type="AlphaFoldDB" id="A0A9W9DVH7"/>
<dbReference type="PANTHER" id="PTHR38248">
    <property type="entry name" value="FUNK1 6"/>
    <property type="match status" value="1"/>
</dbReference>
<dbReference type="Proteomes" id="UP001150238">
    <property type="component" value="Unassembled WGS sequence"/>
</dbReference>
<feature type="compositionally biased region" description="Low complexity" evidence="1">
    <location>
        <begin position="435"/>
        <end position="445"/>
    </location>
</feature>
<evidence type="ECO:0000259" key="2">
    <source>
        <dbReference type="Pfam" id="PF17667"/>
    </source>
</evidence>
<dbReference type="InterPro" id="IPR040976">
    <property type="entry name" value="Pkinase_fungal"/>
</dbReference>
<comment type="caution">
    <text evidence="3">The sequence shown here is derived from an EMBL/GenBank/DDBJ whole genome shotgun (WGS) entry which is preliminary data.</text>
</comment>
<evidence type="ECO:0000313" key="3">
    <source>
        <dbReference type="EMBL" id="KAJ4488689.1"/>
    </source>
</evidence>
<dbReference type="Pfam" id="PF17667">
    <property type="entry name" value="Pkinase_fungal"/>
    <property type="match status" value="1"/>
</dbReference>
<reference evidence="3" key="2">
    <citation type="journal article" date="2023" name="Proc. Natl. Acad. Sci. U.S.A.">
        <title>A global phylogenomic analysis of the shiitake genus Lentinula.</title>
        <authorList>
            <person name="Sierra-Patev S."/>
            <person name="Min B."/>
            <person name="Naranjo-Ortiz M."/>
            <person name="Looney B."/>
            <person name="Konkel Z."/>
            <person name="Slot J.C."/>
            <person name="Sakamoto Y."/>
            <person name="Steenwyk J.L."/>
            <person name="Rokas A."/>
            <person name="Carro J."/>
            <person name="Camarero S."/>
            <person name="Ferreira P."/>
            <person name="Molpeceres G."/>
            <person name="Ruiz-Duenas F.J."/>
            <person name="Serrano A."/>
            <person name="Henrissat B."/>
            <person name="Drula E."/>
            <person name="Hughes K.W."/>
            <person name="Mata J.L."/>
            <person name="Ishikawa N.K."/>
            <person name="Vargas-Isla R."/>
            <person name="Ushijima S."/>
            <person name="Smith C.A."/>
            <person name="Donoghue J."/>
            <person name="Ahrendt S."/>
            <person name="Andreopoulos W."/>
            <person name="He G."/>
            <person name="LaButti K."/>
            <person name="Lipzen A."/>
            <person name="Ng V."/>
            <person name="Riley R."/>
            <person name="Sandor L."/>
            <person name="Barry K."/>
            <person name="Martinez A.T."/>
            <person name="Xiao Y."/>
            <person name="Gibbons J.G."/>
            <person name="Terashima K."/>
            <person name="Grigoriev I.V."/>
            <person name="Hibbett D."/>
        </authorList>
    </citation>
    <scope>NUCLEOTIDE SEQUENCE</scope>
    <source>
        <strain evidence="3">Sp2 HRB7682 ss15</strain>
    </source>
</reference>
<dbReference type="SUPFAM" id="SSF56112">
    <property type="entry name" value="Protein kinase-like (PK-like)"/>
    <property type="match status" value="1"/>
</dbReference>
<sequence length="816" mass="93846">MTANSTAPVLPALPPAKETPYKSRTTDLLLFREGQLGDKRDAVIEDLGNMVPEVDLDWFFENLLPPMPKGIDSATVVEQLRKSGVVTENGWAGFSLNSQDERRHEDVVFAQLQPIFKAISDTVQELDPSLQQTFTLLLQPTKYPTSERACTSKPDNCWVAIEDVERIKNDPGRFYTWYNIAGPAEDKKLPESSTEQRNKNVAQIVFNMQQIMSLDPCRRFTFGTTMQDRELRVWYACRGFVLTTKACDFLKDYHRLVHLYIAFAFSSRVDFGWDPTISCISPEFIWQDERKRRVYKIQVRDDEGQVKSFKTIRILADYAADSTISRATRVWLVEDEQGIQYVLKDVWLDMDRLPEHIIRAQMLADVLEKCGADDHVTLQNHLLTPYICGKVFVNGVVDTTDDMMHNQPPCLSSNSVFSLKLEQTKNPLRQSCDPASSSATLSTTTKGYSHNRNSQAKPIATWQAPQPPVLRRKYHYRIAFLEYGHTLFAEKSLLNIYISLTDLLTALHIIHRSGSVHRDISCGNVYYYTGPTEAEPRGLLGDLEYARKCDSREEHQMRTGTLDFMASEVVSQVWNYMVPPPRPPPKKGVVYNPPERAPFTYTPLHDLESCLWLLVYILFFNDDALNPLLDPQSLILRNKKTNQLFSRKAETFWRFYFIRDWDTINIHTTGLSPTLESAVRTVSYFASYLHAAFQEIQKPYTSVTVEESFLQTLYDNILPLVNEDSPLREEIRGIQLKSIPKPVMSAGEKRKAEEEADKDNVSNLPKSKKSRSAFFVFVFLLRSLIHLFYDQNTYFLAWTLWNTSEKHFINSSDDLR</sequence>
<dbReference type="InterPro" id="IPR011009">
    <property type="entry name" value="Kinase-like_dom_sf"/>
</dbReference>
<feature type="region of interest" description="Disordered" evidence="1">
    <location>
        <begin position="1"/>
        <end position="20"/>
    </location>
</feature>
<dbReference type="EMBL" id="JANVFS010000008">
    <property type="protein sequence ID" value="KAJ4488689.1"/>
    <property type="molecule type" value="Genomic_DNA"/>
</dbReference>
<proteinExistence type="predicted"/>
<accession>A0A9W9DVH7</accession>
<feature type="region of interest" description="Disordered" evidence="1">
    <location>
        <begin position="428"/>
        <end position="452"/>
    </location>
</feature>
<feature type="region of interest" description="Disordered" evidence="1">
    <location>
        <begin position="742"/>
        <end position="765"/>
    </location>
</feature>
<organism evidence="3 4">
    <name type="scientific">Lentinula lateritia</name>
    <dbReference type="NCBI Taxonomy" id="40482"/>
    <lineage>
        <taxon>Eukaryota</taxon>
        <taxon>Fungi</taxon>
        <taxon>Dikarya</taxon>
        <taxon>Basidiomycota</taxon>
        <taxon>Agaricomycotina</taxon>
        <taxon>Agaricomycetes</taxon>
        <taxon>Agaricomycetidae</taxon>
        <taxon>Agaricales</taxon>
        <taxon>Marasmiineae</taxon>
        <taxon>Omphalotaceae</taxon>
        <taxon>Lentinula</taxon>
    </lineage>
</organism>
<protein>
    <recommendedName>
        <fullName evidence="2">Fungal-type protein kinase domain-containing protein</fullName>
    </recommendedName>
</protein>
<feature type="domain" description="Fungal-type protein kinase" evidence="2">
    <location>
        <begin position="168"/>
        <end position="617"/>
    </location>
</feature>
<gene>
    <name evidence="3" type="ORF">C8J55DRAFT_557689</name>
</gene>
<dbReference type="PANTHER" id="PTHR38248:SF2">
    <property type="entry name" value="FUNK1 11"/>
    <property type="match status" value="1"/>
</dbReference>
<evidence type="ECO:0000256" key="1">
    <source>
        <dbReference type="SAM" id="MobiDB-lite"/>
    </source>
</evidence>
<dbReference type="Gene3D" id="1.10.510.10">
    <property type="entry name" value="Transferase(Phosphotransferase) domain 1"/>
    <property type="match status" value="1"/>
</dbReference>
<reference evidence="3" key="1">
    <citation type="submission" date="2022-08" db="EMBL/GenBank/DDBJ databases">
        <authorList>
            <consortium name="DOE Joint Genome Institute"/>
            <person name="Min B."/>
            <person name="Riley R."/>
            <person name="Sierra-Patev S."/>
            <person name="Naranjo-Ortiz M."/>
            <person name="Looney B."/>
            <person name="Konkel Z."/>
            <person name="Slot J.C."/>
            <person name="Sakamoto Y."/>
            <person name="Steenwyk J.L."/>
            <person name="Rokas A."/>
            <person name="Carro J."/>
            <person name="Camarero S."/>
            <person name="Ferreira P."/>
            <person name="Molpeceres G."/>
            <person name="Ruiz-Duenas F.J."/>
            <person name="Serrano A."/>
            <person name="Henrissat B."/>
            <person name="Drula E."/>
            <person name="Hughes K.W."/>
            <person name="Mata J.L."/>
            <person name="Ishikawa N.K."/>
            <person name="Vargas-Isla R."/>
            <person name="Ushijima S."/>
            <person name="Smith C.A."/>
            <person name="Ahrendt S."/>
            <person name="Andreopoulos W."/>
            <person name="He G."/>
            <person name="Labutti K."/>
            <person name="Lipzen A."/>
            <person name="Ng V."/>
            <person name="Sandor L."/>
            <person name="Barry K."/>
            <person name="Martinez A.T."/>
            <person name="Xiao Y."/>
            <person name="Gibbons J.G."/>
            <person name="Terashima K."/>
            <person name="Hibbett D.S."/>
            <person name="Grigoriev I.V."/>
        </authorList>
    </citation>
    <scope>NUCLEOTIDE SEQUENCE</scope>
    <source>
        <strain evidence="3">Sp2 HRB7682 ss15</strain>
    </source>
</reference>
<name>A0A9W9DVH7_9AGAR</name>